<keyword evidence="6 7" id="KW-0472">Membrane</keyword>
<comment type="caution">
    <text evidence="10">The sequence shown here is derived from an EMBL/GenBank/DDBJ whole genome shotgun (WGS) entry which is preliminary data.</text>
</comment>
<evidence type="ECO:0000313" key="10">
    <source>
        <dbReference type="EMBL" id="OHA33742.1"/>
    </source>
</evidence>
<comment type="similarity">
    <text evidence="2">Belongs to the peptidase A24 family.</text>
</comment>
<feature type="transmembrane region" description="Helical" evidence="7">
    <location>
        <begin position="105"/>
        <end position="123"/>
    </location>
</feature>
<evidence type="ECO:0000259" key="9">
    <source>
        <dbReference type="Pfam" id="PF06750"/>
    </source>
</evidence>
<dbReference type="GO" id="GO:0004190">
    <property type="term" value="F:aspartic-type endopeptidase activity"/>
    <property type="evidence" value="ECO:0007669"/>
    <property type="project" value="InterPro"/>
</dbReference>
<feature type="transmembrane region" description="Helical" evidence="7">
    <location>
        <begin position="249"/>
        <end position="268"/>
    </location>
</feature>
<evidence type="ECO:0000256" key="5">
    <source>
        <dbReference type="ARBA" id="ARBA00022989"/>
    </source>
</evidence>
<evidence type="ECO:0000256" key="6">
    <source>
        <dbReference type="ARBA" id="ARBA00023136"/>
    </source>
</evidence>
<keyword evidence="3" id="KW-1003">Cell membrane</keyword>
<feature type="domain" description="Prepilin type IV endopeptidase peptidase" evidence="8">
    <location>
        <begin position="114"/>
        <end position="219"/>
    </location>
</feature>
<reference evidence="10 11" key="1">
    <citation type="journal article" date="2016" name="Nat. Commun.">
        <title>Thousands of microbial genomes shed light on interconnected biogeochemical processes in an aquifer system.</title>
        <authorList>
            <person name="Anantharaman K."/>
            <person name="Brown C.T."/>
            <person name="Hug L.A."/>
            <person name="Sharon I."/>
            <person name="Castelle C.J."/>
            <person name="Probst A.J."/>
            <person name="Thomas B.C."/>
            <person name="Singh A."/>
            <person name="Wilkins M.J."/>
            <person name="Karaoz U."/>
            <person name="Brodie E.L."/>
            <person name="Williams K.H."/>
            <person name="Hubbard S.S."/>
            <person name="Banfield J.F."/>
        </authorList>
    </citation>
    <scope>NUCLEOTIDE SEQUENCE [LARGE SCALE GENOMIC DNA]</scope>
</reference>
<evidence type="ECO:0000256" key="7">
    <source>
        <dbReference type="SAM" id="Phobius"/>
    </source>
</evidence>
<sequence length="272" mass="30309">METLFLEQNICFSAIFFILGAIVGSFLNVAILRYNTGLSFVRGRSMCFSCGRELSARDLIPVASYVMLRGKCRTCGSKISPQYFSVELLTAILFLGVYLKEGFSLTFILYATALSLFVFIAVYDLKHKIIPDGASYALAILALFSIFFEGVHLSLPNANDWSAGIIVALPFVLLWLVSRGRWIGLGDAKLVVSFGWFLGLPLGISAVMYGFWAGAVWALSALCWQLVMVRKTRLSTNRNRLTMKSEIPFAPFLILGFTIAYFFSLNLFDLPF</sequence>
<evidence type="ECO:0000256" key="4">
    <source>
        <dbReference type="ARBA" id="ARBA00022692"/>
    </source>
</evidence>
<dbReference type="GO" id="GO:0006465">
    <property type="term" value="P:signal peptide processing"/>
    <property type="evidence" value="ECO:0007669"/>
    <property type="project" value="TreeGrafter"/>
</dbReference>
<feature type="transmembrane region" description="Helical" evidence="7">
    <location>
        <begin position="12"/>
        <end position="34"/>
    </location>
</feature>
<evidence type="ECO:0000256" key="1">
    <source>
        <dbReference type="ARBA" id="ARBA00004651"/>
    </source>
</evidence>
<dbReference type="Pfam" id="PF01478">
    <property type="entry name" value="Peptidase_A24"/>
    <property type="match status" value="1"/>
</dbReference>
<feature type="transmembrane region" description="Helical" evidence="7">
    <location>
        <begin position="190"/>
        <end position="206"/>
    </location>
</feature>
<dbReference type="InterPro" id="IPR050882">
    <property type="entry name" value="Prepilin_peptidase/N-MTase"/>
</dbReference>
<evidence type="ECO:0000256" key="3">
    <source>
        <dbReference type="ARBA" id="ARBA00022475"/>
    </source>
</evidence>
<dbReference type="InterPro" id="IPR000045">
    <property type="entry name" value="Prepilin_IV_endopep_pep"/>
</dbReference>
<feature type="domain" description="Prepilin peptidase A24 N-terminal" evidence="9">
    <location>
        <begin position="18"/>
        <end position="100"/>
    </location>
</feature>
<proteinExistence type="inferred from homology"/>
<gene>
    <name evidence="10" type="ORF">A2928_02560</name>
</gene>
<evidence type="ECO:0000313" key="11">
    <source>
        <dbReference type="Proteomes" id="UP000176221"/>
    </source>
</evidence>
<comment type="subcellular location">
    <subcellularLocation>
        <location evidence="1">Cell membrane</location>
        <topology evidence="1">Multi-pass membrane protein</topology>
    </subcellularLocation>
</comment>
<dbReference type="Pfam" id="PF06750">
    <property type="entry name" value="A24_N_bact"/>
    <property type="match status" value="1"/>
</dbReference>
<keyword evidence="4 7" id="KW-0812">Transmembrane</keyword>
<dbReference type="AlphaFoldDB" id="A0A1G2NEH2"/>
<dbReference type="PANTHER" id="PTHR30487">
    <property type="entry name" value="TYPE 4 PREPILIN-LIKE PROTEINS LEADER PEPTIDE-PROCESSING ENZYME"/>
    <property type="match status" value="1"/>
</dbReference>
<name>A0A1G2NEH2_9BACT</name>
<dbReference type="EMBL" id="MHRX01000025">
    <property type="protein sequence ID" value="OHA33742.1"/>
    <property type="molecule type" value="Genomic_DNA"/>
</dbReference>
<dbReference type="PANTHER" id="PTHR30487:SF0">
    <property type="entry name" value="PREPILIN LEADER PEPTIDASE_N-METHYLTRANSFERASE-RELATED"/>
    <property type="match status" value="1"/>
</dbReference>
<evidence type="ECO:0008006" key="12">
    <source>
        <dbReference type="Google" id="ProtNLM"/>
    </source>
</evidence>
<feature type="transmembrane region" description="Helical" evidence="7">
    <location>
        <begin position="135"/>
        <end position="155"/>
    </location>
</feature>
<accession>A0A1G2NEH2</accession>
<feature type="transmembrane region" description="Helical" evidence="7">
    <location>
        <begin position="212"/>
        <end position="229"/>
    </location>
</feature>
<feature type="transmembrane region" description="Helical" evidence="7">
    <location>
        <begin position="161"/>
        <end position="178"/>
    </location>
</feature>
<evidence type="ECO:0000259" key="8">
    <source>
        <dbReference type="Pfam" id="PF01478"/>
    </source>
</evidence>
<feature type="transmembrane region" description="Helical" evidence="7">
    <location>
        <begin position="83"/>
        <end position="99"/>
    </location>
</feature>
<organism evidence="10 11">
    <name type="scientific">Candidatus Taylorbacteria bacterium RIFCSPLOWO2_01_FULL_45_15b</name>
    <dbReference type="NCBI Taxonomy" id="1802319"/>
    <lineage>
        <taxon>Bacteria</taxon>
        <taxon>Candidatus Tayloriibacteriota</taxon>
    </lineage>
</organism>
<dbReference type="GO" id="GO:0005886">
    <property type="term" value="C:plasma membrane"/>
    <property type="evidence" value="ECO:0007669"/>
    <property type="project" value="UniProtKB-SubCell"/>
</dbReference>
<protein>
    <recommendedName>
        <fullName evidence="12">Prepilin peptidase</fullName>
    </recommendedName>
</protein>
<dbReference type="InterPro" id="IPR010627">
    <property type="entry name" value="Prepilin_pept_A24_N"/>
</dbReference>
<keyword evidence="5 7" id="KW-1133">Transmembrane helix</keyword>
<dbReference type="Proteomes" id="UP000176221">
    <property type="component" value="Unassembled WGS sequence"/>
</dbReference>
<dbReference type="STRING" id="1802319.A2928_02560"/>
<evidence type="ECO:0000256" key="2">
    <source>
        <dbReference type="ARBA" id="ARBA00005801"/>
    </source>
</evidence>
<dbReference type="Gene3D" id="1.20.120.1220">
    <property type="match status" value="1"/>
</dbReference>